<evidence type="ECO:0000256" key="7">
    <source>
        <dbReference type="ARBA" id="ARBA00022989"/>
    </source>
</evidence>
<evidence type="ECO:0000256" key="2">
    <source>
        <dbReference type="ARBA" id="ARBA00010867"/>
    </source>
</evidence>
<feature type="transmembrane region" description="Helical" evidence="12">
    <location>
        <begin position="80"/>
        <end position="100"/>
    </location>
</feature>
<keyword evidence="8 12" id="KW-0496">Mitochondrion</keyword>
<dbReference type="FunFam" id="3.10.450.320:FF:000002">
    <property type="entry name" value="Mitochondrial import inner membrane translocase subunit tim21"/>
    <property type="match status" value="1"/>
</dbReference>
<keyword evidence="12" id="KW-0653">Protein transport</keyword>
<dbReference type="InterPro" id="IPR013261">
    <property type="entry name" value="Tim21"/>
</dbReference>
<reference evidence="13" key="1">
    <citation type="submission" date="2023-10" db="EMBL/GenBank/DDBJ databases">
        <authorList>
            <person name="Hackl T."/>
        </authorList>
    </citation>
    <scope>NUCLEOTIDE SEQUENCE</scope>
</reference>
<dbReference type="GO" id="GO:0030150">
    <property type="term" value="P:protein import into mitochondrial matrix"/>
    <property type="evidence" value="ECO:0007669"/>
    <property type="project" value="UniProtKB-UniRule"/>
</dbReference>
<dbReference type="AlphaFoldDB" id="A0AAI8VX37"/>
<comment type="caution">
    <text evidence="13">The sequence shown here is derived from an EMBL/GenBank/DDBJ whole genome shotgun (WGS) entry which is preliminary data.</text>
</comment>
<evidence type="ECO:0000256" key="1">
    <source>
        <dbReference type="ARBA" id="ARBA00004434"/>
    </source>
</evidence>
<evidence type="ECO:0000256" key="5">
    <source>
        <dbReference type="ARBA" id="ARBA00022792"/>
    </source>
</evidence>
<keyword evidence="12" id="KW-0813">Transport</keyword>
<keyword evidence="7 12" id="KW-1133">Transmembrane helix</keyword>
<organism evidence="13 14">
    <name type="scientific">Anthostomella pinea</name>
    <dbReference type="NCBI Taxonomy" id="933095"/>
    <lineage>
        <taxon>Eukaryota</taxon>
        <taxon>Fungi</taxon>
        <taxon>Dikarya</taxon>
        <taxon>Ascomycota</taxon>
        <taxon>Pezizomycotina</taxon>
        <taxon>Sordariomycetes</taxon>
        <taxon>Xylariomycetidae</taxon>
        <taxon>Xylariales</taxon>
        <taxon>Xylariaceae</taxon>
        <taxon>Anthostomella</taxon>
    </lineage>
</organism>
<evidence type="ECO:0000313" key="14">
    <source>
        <dbReference type="Proteomes" id="UP001295740"/>
    </source>
</evidence>
<comment type="function">
    <text evidence="10">Essential component of the TIM23 complex, a complex that mediates the translocation of transit peptide-containing proteins across the mitochondrial inner membrane. Required to keep the TOM and the TIM23 complexes in close contact. At some point, it is released from the TOM23 complex to allow protein translocation into the mitochondrial matrix.</text>
</comment>
<dbReference type="Pfam" id="PF08294">
    <property type="entry name" value="TIM21"/>
    <property type="match status" value="1"/>
</dbReference>
<comment type="subcellular location">
    <subcellularLocation>
        <location evidence="1 12">Mitochondrion inner membrane</location>
        <topology evidence="1 12">Single-pass membrane protein</topology>
    </subcellularLocation>
</comment>
<dbReference type="Gene3D" id="3.10.450.320">
    <property type="entry name" value="Mitochondrial import inner membrane translocase subunit Tim21"/>
    <property type="match status" value="1"/>
</dbReference>
<keyword evidence="14" id="KW-1185">Reference proteome</keyword>
<keyword evidence="4 12" id="KW-0812">Transmembrane</keyword>
<name>A0AAI8VX37_9PEZI</name>
<comment type="subunit">
    <text evidence="11">Component of the TIM23 complex, at least composed of TIM23, TIM17, TIM50 and TIM21.</text>
</comment>
<proteinExistence type="inferred from homology"/>
<evidence type="ECO:0000256" key="8">
    <source>
        <dbReference type="ARBA" id="ARBA00023128"/>
    </source>
</evidence>
<keyword evidence="9 12" id="KW-0472">Membrane</keyword>
<evidence type="ECO:0000313" key="13">
    <source>
        <dbReference type="EMBL" id="CAJ2512355.1"/>
    </source>
</evidence>
<evidence type="ECO:0000256" key="12">
    <source>
        <dbReference type="RuleBase" id="RU367142"/>
    </source>
</evidence>
<evidence type="ECO:0000256" key="6">
    <source>
        <dbReference type="ARBA" id="ARBA00022946"/>
    </source>
</evidence>
<evidence type="ECO:0000256" key="9">
    <source>
        <dbReference type="ARBA" id="ARBA00023136"/>
    </source>
</evidence>
<dbReference type="Proteomes" id="UP001295740">
    <property type="component" value="Unassembled WGS sequence"/>
</dbReference>
<dbReference type="InterPro" id="IPR038552">
    <property type="entry name" value="Tim21_IMS_sf"/>
</dbReference>
<gene>
    <name evidence="13" type="ORF">KHLLAP_LOCUS12823</name>
</gene>
<dbReference type="PANTHER" id="PTHR13032">
    <property type="entry name" value="MITOCHONDRIAL IMPORT INNER MEMBRANE TRANSLOCASE SUBUNIT TIM21"/>
    <property type="match status" value="1"/>
</dbReference>
<evidence type="ECO:0000256" key="3">
    <source>
        <dbReference type="ARBA" id="ARBA00020726"/>
    </source>
</evidence>
<dbReference type="PANTHER" id="PTHR13032:SF6">
    <property type="entry name" value="MITOCHONDRIAL IMPORT INNER MEMBRANE TRANSLOCASE SUBUNIT TIM21"/>
    <property type="match status" value="1"/>
</dbReference>
<keyword evidence="12" id="KW-0811">Translocation</keyword>
<sequence>MKISIRPLAAAGLVPQPRPIPQLRPVLAQQLRSYATQPGVGSNSTASKRKAVTPFNDDGYVPWRDLSAPEKASRATQQSFNFGMVILGAVMTAGVGYFLYTDVFSPDSKTAYFNRAVDRIKKDPDCVALLGDSKKIIAHGEETANKWRRARPIASTHKTDGQGNEHLMMHFYLEGPLSNGLVNVHLVKRAGHHDFEYKYFFVDVKGHPRIYLENADAQSSSGDSNKFKLFGVSWS</sequence>
<keyword evidence="5 12" id="KW-0999">Mitochondrion inner membrane</keyword>
<evidence type="ECO:0000256" key="11">
    <source>
        <dbReference type="ARBA" id="ARBA00063758"/>
    </source>
</evidence>
<keyword evidence="6" id="KW-0809">Transit peptide</keyword>
<protein>
    <recommendedName>
        <fullName evidence="3 12">Mitochondrial import inner membrane translocase subunit Tim21</fullName>
    </recommendedName>
</protein>
<accession>A0AAI8VX37</accession>
<evidence type="ECO:0000256" key="4">
    <source>
        <dbReference type="ARBA" id="ARBA00022692"/>
    </source>
</evidence>
<comment type="similarity">
    <text evidence="2 12">Belongs to the TIM21 family.</text>
</comment>
<dbReference type="GO" id="GO:0005744">
    <property type="term" value="C:TIM23 mitochondrial import inner membrane translocase complex"/>
    <property type="evidence" value="ECO:0007669"/>
    <property type="project" value="UniProtKB-UniRule"/>
</dbReference>
<dbReference type="EMBL" id="CAUWAG010000019">
    <property type="protein sequence ID" value="CAJ2512355.1"/>
    <property type="molecule type" value="Genomic_DNA"/>
</dbReference>
<evidence type="ECO:0000256" key="10">
    <source>
        <dbReference type="ARBA" id="ARBA00060204"/>
    </source>
</evidence>